<dbReference type="Gene3D" id="3.90.1140.10">
    <property type="entry name" value="Cyclic phosphodiesterase"/>
    <property type="match status" value="1"/>
</dbReference>
<evidence type="ECO:0000313" key="1">
    <source>
        <dbReference type="EMBL" id="NJC33301.1"/>
    </source>
</evidence>
<evidence type="ECO:0000313" key="2">
    <source>
        <dbReference type="Proteomes" id="UP000734218"/>
    </source>
</evidence>
<accession>A0ABX0XKI8</accession>
<name>A0ABX0XKI8_9SPHN</name>
<dbReference type="Pfam" id="PF13563">
    <property type="entry name" value="2_5_RNA_ligase2"/>
    <property type="match status" value="1"/>
</dbReference>
<protein>
    <recommendedName>
        <fullName evidence="3">2'-5' RNA ligase superfamily protein</fullName>
    </recommendedName>
</protein>
<organism evidence="1 2">
    <name type="scientific">Sphingomonas jejuensis</name>
    <dbReference type="NCBI Taxonomy" id="904715"/>
    <lineage>
        <taxon>Bacteria</taxon>
        <taxon>Pseudomonadati</taxon>
        <taxon>Pseudomonadota</taxon>
        <taxon>Alphaproteobacteria</taxon>
        <taxon>Sphingomonadales</taxon>
        <taxon>Sphingomonadaceae</taxon>
        <taxon>Sphingomonas</taxon>
    </lineage>
</organism>
<gene>
    <name evidence="1" type="ORF">GGR88_000775</name>
</gene>
<dbReference type="EMBL" id="JAATJE010000001">
    <property type="protein sequence ID" value="NJC33301.1"/>
    <property type="molecule type" value="Genomic_DNA"/>
</dbReference>
<dbReference type="Proteomes" id="UP000734218">
    <property type="component" value="Unassembled WGS sequence"/>
</dbReference>
<proteinExistence type="predicted"/>
<comment type="caution">
    <text evidence="1">The sequence shown here is derived from an EMBL/GenBank/DDBJ whole genome shotgun (WGS) entry which is preliminary data.</text>
</comment>
<sequence>MSDTAPLILTAMLGPEDHRWADDLRQAHFPPERNQLAAHLTMFHALPPSAAPELKRRIVDETRGVAAPDASVARILDLGGGTALGIQSPGLVEIRARIADAFHGSLTAQDAQGWRPHITIQNKVTRDAAKALQAAMSADFRPRAIRIHGLAAWAYRGGPWEPLFEARFA</sequence>
<reference evidence="1 2" key="1">
    <citation type="submission" date="2020-03" db="EMBL/GenBank/DDBJ databases">
        <title>Genomic Encyclopedia of Type Strains, Phase IV (KMG-IV): sequencing the most valuable type-strain genomes for metagenomic binning, comparative biology and taxonomic classification.</title>
        <authorList>
            <person name="Goeker M."/>
        </authorList>
    </citation>
    <scope>NUCLEOTIDE SEQUENCE [LARGE SCALE GENOMIC DNA]</scope>
    <source>
        <strain evidence="1 2">DSM 27651</strain>
    </source>
</reference>
<evidence type="ECO:0008006" key="3">
    <source>
        <dbReference type="Google" id="ProtNLM"/>
    </source>
</evidence>
<keyword evidence="2" id="KW-1185">Reference proteome</keyword>
<dbReference type="RefSeq" id="WP_342449709.1">
    <property type="nucleotide sequence ID" value="NZ_JAATJE010000001.1"/>
</dbReference>